<gene>
    <name evidence="1" type="ORF">A1OE_1502</name>
</gene>
<proteinExistence type="predicted"/>
<reference evidence="1 2" key="1">
    <citation type="journal article" date="2012" name="Proc. Natl. Acad. Sci. U.S.A.">
        <title>Genome streamlining and chemical defense in a coral reef symbiosis.</title>
        <authorList>
            <person name="Kwan J.C."/>
            <person name="Donia M.S."/>
            <person name="Han A.W."/>
            <person name="Hirose E."/>
            <person name="Haygood M.G."/>
            <person name="Schmidt E.W."/>
        </authorList>
    </citation>
    <scope>NUCLEOTIDE SEQUENCE [LARGE SCALE GENOMIC DNA]</scope>
    <source>
        <strain evidence="1 2">L2</strain>
    </source>
</reference>
<accession>K7ZDM9</accession>
<dbReference type="HOGENOM" id="CLU_3133526_0_0_5"/>
<protein>
    <submittedName>
        <fullName evidence="1">Uncharacterized protein</fullName>
    </submittedName>
</protein>
<dbReference type="EMBL" id="CP003539">
    <property type="protein sequence ID" value="AFX99671.1"/>
    <property type="molecule type" value="Genomic_DNA"/>
</dbReference>
<keyword evidence="2" id="KW-1185">Reference proteome</keyword>
<evidence type="ECO:0000313" key="1">
    <source>
        <dbReference type="EMBL" id="AFX99671.1"/>
    </source>
</evidence>
<dbReference type="KEGG" id="thal:A1OE_1502"/>
<name>K7ZDM9_9PROT</name>
<dbReference type="AlphaFoldDB" id="K7ZDM9"/>
<evidence type="ECO:0000313" key="2">
    <source>
        <dbReference type="Proteomes" id="UP000010077"/>
    </source>
</evidence>
<sequence>MSMITITRSMSDSCIIKYNIDFYLNERLQWIQQSKYFKYVKNCRLIVNL</sequence>
<dbReference type="Proteomes" id="UP000010077">
    <property type="component" value="Chromosome"/>
</dbReference>
<organism evidence="1 2">
    <name type="scientific">Candidatus Endolissoclinum faulkneri L2</name>
    <dbReference type="NCBI Taxonomy" id="1193729"/>
    <lineage>
        <taxon>Bacteria</taxon>
        <taxon>Pseudomonadati</taxon>
        <taxon>Pseudomonadota</taxon>
        <taxon>Alphaproteobacteria</taxon>
        <taxon>Rhodospirillales</taxon>
        <taxon>Rhodospirillaceae</taxon>
        <taxon>Candidatus Endolissoclinum</taxon>
    </lineage>
</organism>